<protein>
    <submittedName>
        <fullName evidence="1">Uncharacterized protein</fullName>
    </submittedName>
</protein>
<comment type="caution">
    <text evidence="1">The sequence shown here is derived from an EMBL/GenBank/DDBJ whole genome shotgun (WGS) entry which is preliminary data.</text>
</comment>
<dbReference type="Proteomes" id="UP000324222">
    <property type="component" value="Unassembled WGS sequence"/>
</dbReference>
<dbReference type="EMBL" id="VSRR010001758">
    <property type="protein sequence ID" value="MPC27502.1"/>
    <property type="molecule type" value="Genomic_DNA"/>
</dbReference>
<accession>A0A5B7E0G3</accession>
<reference evidence="1 2" key="1">
    <citation type="submission" date="2019-05" db="EMBL/GenBank/DDBJ databases">
        <title>Another draft genome of Portunus trituberculatus and its Hox gene families provides insights of decapod evolution.</title>
        <authorList>
            <person name="Jeong J.-H."/>
            <person name="Song I."/>
            <person name="Kim S."/>
            <person name="Choi T."/>
            <person name="Kim D."/>
            <person name="Ryu S."/>
            <person name="Kim W."/>
        </authorList>
    </citation>
    <scope>NUCLEOTIDE SEQUENCE [LARGE SCALE GENOMIC DNA]</scope>
    <source>
        <tissue evidence="1">Muscle</tissue>
    </source>
</reference>
<gene>
    <name evidence="1" type="ORF">E2C01_020672</name>
</gene>
<organism evidence="1 2">
    <name type="scientific">Portunus trituberculatus</name>
    <name type="common">Swimming crab</name>
    <name type="synonym">Neptunus trituberculatus</name>
    <dbReference type="NCBI Taxonomy" id="210409"/>
    <lineage>
        <taxon>Eukaryota</taxon>
        <taxon>Metazoa</taxon>
        <taxon>Ecdysozoa</taxon>
        <taxon>Arthropoda</taxon>
        <taxon>Crustacea</taxon>
        <taxon>Multicrustacea</taxon>
        <taxon>Malacostraca</taxon>
        <taxon>Eumalacostraca</taxon>
        <taxon>Eucarida</taxon>
        <taxon>Decapoda</taxon>
        <taxon>Pleocyemata</taxon>
        <taxon>Brachyura</taxon>
        <taxon>Eubrachyura</taxon>
        <taxon>Portunoidea</taxon>
        <taxon>Portunidae</taxon>
        <taxon>Portuninae</taxon>
        <taxon>Portunus</taxon>
    </lineage>
</organism>
<keyword evidence="2" id="KW-1185">Reference proteome</keyword>
<sequence length="129" mass="15067">MIPFRCLLVAAASFASKERCKTGWGGRASRETGITTLTQMPFWDRQPVPQAAGSGQRSLGRVYAAVWRLTREKWYRRGHSRPRRRMMYWSGRRETIETREFFFILGIQSYTTTLACPDETRGEVVQWRT</sequence>
<dbReference type="AlphaFoldDB" id="A0A5B7E0G3"/>
<evidence type="ECO:0000313" key="2">
    <source>
        <dbReference type="Proteomes" id="UP000324222"/>
    </source>
</evidence>
<evidence type="ECO:0000313" key="1">
    <source>
        <dbReference type="EMBL" id="MPC27502.1"/>
    </source>
</evidence>
<proteinExistence type="predicted"/>
<name>A0A5B7E0G3_PORTR</name>